<organism evidence="2 3">
    <name type="scientific">Flavobacterium orientale</name>
    <dbReference type="NCBI Taxonomy" id="1756020"/>
    <lineage>
        <taxon>Bacteria</taxon>
        <taxon>Pseudomonadati</taxon>
        <taxon>Bacteroidota</taxon>
        <taxon>Flavobacteriia</taxon>
        <taxon>Flavobacteriales</taxon>
        <taxon>Flavobacteriaceae</taxon>
        <taxon>Flavobacterium</taxon>
    </lineage>
</organism>
<keyword evidence="1" id="KW-1133">Transmembrane helix</keyword>
<reference evidence="2" key="2">
    <citation type="submission" date="2020-09" db="EMBL/GenBank/DDBJ databases">
        <authorList>
            <person name="Sun Q."/>
            <person name="Zhou Y."/>
        </authorList>
    </citation>
    <scope>NUCLEOTIDE SEQUENCE</scope>
    <source>
        <strain evidence="2">CGMCC 1.12506</strain>
    </source>
</reference>
<evidence type="ECO:0000313" key="2">
    <source>
        <dbReference type="EMBL" id="GGD22588.1"/>
    </source>
</evidence>
<evidence type="ECO:0000256" key="1">
    <source>
        <dbReference type="SAM" id="Phobius"/>
    </source>
</evidence>
<evidence type="ECO:0000313" key="3">
    <source>
        <dbReference type="Proteomes" id="UP000625735"/>
    </source>
</evidence>
<feature type="transmembrane region" description="Helical" evidence="1">
    <location>
        <begin position="299"/>
        <end position="319"/>
    </location>
</feature>
<feature type="transmembrane region" description="Helical" evidence="1">
    <location>
        <begin position="45"/>
        <end position="62"/>
    </location>
</feature>
<reference evidence="2" key="1">
    <citation type="journal article" date="2014" name="Int. J. Syst. Evol. Microbiol.">
        <title>Complete genome sequence of Corynebacterium casei LMG S-19264T (=DSM 44701T), isolated from a smear-ripened cheese.</title>
        <authorList>
            <consortium name="US DOE Joint Genome Institute (JGI-PGF)"/>
            <person name="Walter F."/>
            <person name="Albersmeier A."/>
            <person name="Kalinowski J."/>
            <person name="Ruckert C."/>
        </authorList>
    </citation>
    <scope>NUCLEOTIDE SEQUENCE</scope>
    <source>
        <strain evidence="2">CGMCC 1.12506</strain>
    </source>
</reference>
<dbReference type="EMBL" id="BMFG01000003">
    <property type="protein sequence ID" value="GGD22588.1"/>
    <property type="molecule type" value="Genomic_DNA"/>
</dbReference>
<dbReference type="AlphaFoldDB" id="A0A916XZ04"/>
<sequence length="331" mass="38501">MSSTPQQNDDNQEIDLSEISKKISNAFEGFLMFFFNWILFLKRNLIWVVSLFVIGVGLGFYLDKTTNIYDNQVIVMPNFGSNDYLYSKVEQLNAKIKEDDTIFLKKIGIKNVSKLKKIEIEPINDVYRFISNKTENFDLIKLMSEDGNIQKILEDKVTSKNYPYHRIKFVTSERTTDEKTKQPILSFLNDSDYFKIIQNQIINNTNLNIKLNEQMLEQIDGILAEFSSSLDASALKSDRLVYYNNENSQLNDVLKTKENLIKEQSDLKVHRLNIDKIIKELSSTLNNKNTKSVNGKLKYILPILFVFGFIIISLLSHFYKRQQQKLANAEK</sequence>
<accession>A0A916XZ04</accession>
<gene>
    <name evidence="2" type="ORF">GCM10011343_10990</name>
</gene>
<keyword evidence="3" id="KW-1185">Reference proteome</keyword>
<keyword evidence="1" id="KW-0472">Membrane</keyword>
<name>A0A916XZ04_9FLAO</name>
<protein>
    <recommendedName>
        <fullName evidence="4">Chain length determinant protein</fullName>
    </recommendedName>
</protein>
<comment type="caution">
    <text evidence="2">The sequence shown here is derived from an EMBL/GenBank/DDBJ whole genome shotgun (WGS) entry which is preliminary data.</text>
</comment>
<proteinExistence type="predicted"/>
<keyword evidence="1" id="KW-0812">Transmembrane</keyword>
<evidence type="ECO:0008006" key="4">
    <source>
        <dbReference type="Google" id="ProtNLM"/>
    </source>
</evidence>
<dbReference type="RefSeq" id="WP_188361532.1">
    <property type="nucleotide sequence ID" value="NZ_BMFG01000003.1"/>
</dbReference>
<dbReference type="Proteomes" id="UP000625735">
    <property type="component" value="Unassembled WGS sequence"/>
</dbReference>